<dbReference type="RefSeq" id="WP_183223313.1">
    <property type="nucleotide sequence ID" value="NZ_JACHXF010000012.1"/>
</dbReference>
<feature type="compositionally biased region" description="Basic and acidic residues" evidence="2">
    <location>
        <begin position="405"/>
        <end position="417"/>
    </location>
</feature>
<reference evidence="3 4" key="1">
    <citation type="submission" date="2020-08" db="EMBL/GenBank/DDBJ databases">
        <title>Genomic Encyclopedia of Type Strains, Phase III (KMG-III): the genomes of soil and plant-associated and newly described type strains.</title>
        <authorList>
            <person name="Whitman W."/>
        </authorList>
    </citation>
    <scope>NUCLEOTIDE SEQUENCE [LARGE SCALE GENOMIC DNA]</scope>
    <source>
        <strain evidence="3 4">CECT 3287</strain>
    </source>
</reference>
<feature type="coiled-coil region" evidence="1">
    <location>
        <begin position="1404"/>
        <end position="1438"/>
    </location>
</feature>
<keyword evidence="4" id="KW-1185">Reference proteome</keyword>
<dbReference type="Proteomes" id="UP000590749">
    <property type="component" value="Unassembled WGS sequence"/>
</dbReference>
<feature type="coiled-coil region" evidence="1">
    <location>
        <begin position="1054"/>
        <end position="1102"/>
    </location>
</feature>
<feature type="coiled-coil region" evidence="1">
    <location>
        <begin position="320"/>
        <end position="375"/>
    </location>
</feature>
<dbReference type="SUPFAM" id="SSF52540">
    <property type="entry name" value="P-loop containing nucleoside triphosphate hydrolases"/>
    <property type="match status" value="1"/>
</dbReference>
<keyword evidence="1" id="KW-0175">Coiled coil</keyword>
<proteinExistence type="predicted"/>
<accession>A0A7W5AKB5</accession>
<feature type="region of interest" description="Disordered" evidence="2">
    <location>
        <begin position="400"/>
        <end position="419"/>
    </location>
</feature>
<dbReference type="Gene3D" id="3.40.50.300">
    <property type="entry name" value="P-loop containing nucleotide triphosphate hydrolases"/>
    <property type="match status" value="1"/>
</dbReference>
<dbReference type="Pfam" id="PF13558">
    <property type="entry name" value="SbcC_Walker_B"/>
    <property type="match status" value="1"/>
</dbReference>
<gene>
    <name evidence="3" type="ORF">FHR83_005531</name>
</gene>
<dbReference type="EMBL" id="JACHXF010000012">
    <property type="protein sequence ID" value="MBB3097847.1"/>
    <property type="molecule type" value="Genomic_DNA"/>
</dbReference>
<dbReference type="InterPro" id="IPR027417">
    <property type="entry name" value="P-loop_NTPase"/>
</dbReference>
<comment type="caution">
    <text evidence="3">The sequence shown here is derived from an EMBL/GenBank/DDBJ whole genome shotgun (WGS) entry which is preliminary data.</text>
</comment>
<protein>
    <recommendedName>
        <fullName evidence="5">Exonuclease SbcCD, C subunit</fullName>
    </recommendedName>
</protein>
<organism evidence="3 4">
    <name type="scientific">Actinoplanes campanulatus</name>
    <dbReference type="NCBI Taxonomy" id="113559"/>
    <lineage>
        <taxon>Bacteria</taxon>
        <taxon>Bacillati</taxon>
        <taxon>Actinomycetota</taxon>
        <taxon>Actinomycetes</taxon>
        <taxon>Micromonosporales</taxon>
        <taxon>Micromonosporaceae</taxon>
        <taxon>Actinoplanes</taxon>
    </lineage>
</organism>
<evidence type="ECO:0008006" key="5">
    <source>
        <dbReference type="Google" id="ProtNLM"/>
    </source>
</evidence>
<name>A0A7W5AKB5_9ACTN</name>
<feature type="region of interest" description="Disordered" evidence="2">
    <location>
        <begin position="89"/>
        <end position="109"/>
    </location>
</feature>
<evidence type="ECO:0000313" key="3">
    <source>
        <dbReference type="EMBL" id="MBB3097847.1"/>
    </source>
</evidence>
<feature type="coiled-coil region" evidence="1">
    <location>
        <begin position="499"/>
        <end position="533"/>
    </location>
</feature>
<evidence type="ECO:0000256" key="2">
    <source>
        <dbReference type="SAM" id="MobiDB-lite"/>
    </source>
</evidence>
<evidence type="ECO:0000256" key="1">
    <source>
        <dbReference type="SAM" id="Coils"/>
    </source>
</evidence>
<sequence>MTEQPKRPSEVTLFDGLNSSRPLSVEAEPGAIGRWQPVRAGVVNSWAWIDEQFLFRNGWTALVGPNGSGKSLTSGQWFPTMLDGDVRPSALSMSQRGSGTLAERHHNRNPDREKTGLWWLEFGLRGTNEVTQWLTLGLWIRWRGANSDRAELAWFIVPARVGGELILQRDAVPVDIDGLTEQLTALDGQMFTSHDRLLKAANRQRTRVQDDAAYAEAVRAQLFPKIDSDQMDAMTSVLRALRSVRVNDRMTANEMHSTLTSALPALPSQYTGLLANNLGQLEDLQGKVDKAGQERDLLVRLSGLYVRYADNAAAVIAFAVLAAAAELGRAEAAAADLERETGEEKLRQAAADQAHREADEELAKLRISAEVLRGRTQGHQGRHLPSMTEMVKAAHETARVAAAHADQRRRESDRAQDELDTATEVFTASARHVSALAETARQHAQVVKAEAFCEPLRQVTSLLAAELDQDAQLEADGVQAAAEPVSTWVHQRDTTVRKIRTANADVEALIRAQEQAENRHHSAATELADAERQVETDQQLVAARDAEARRTLETFNADHGAVLGRAPISLLASMPLNPGDVSRWADHALQTAIEEINLAKVEADAELASRRADEAAQSLAAADSAAARAVEAAQGSGRQLAATLAELPDPPSTTTQWATRLQEAAVTEDFDQPADCDQAIADADDRAQALRRAGDHISEAQGLQHRADEDAERLAAADSAAARAVEAAQGSGRQLAATLAELPDPPSTTTQWATRLQEAAVTEDFDQPADCDQAIADADDRAQALRRAGDHISEAQGLQHRADEDADLASAAAEALSQAGELHRVQQARRDDEAAAFVGQVQLWVSGLRVLVLEPDEIPDLAVARDGDLSACALRVIGAQRRVEPSLRDQIMRAERDAEELGAERDQLVVEIADRETVQAAPPAPGWRPDRAGKRGAAFWDLVDFVPSVTEDRQAAIEGALLVGGLLDAWVDPHCLDAGPGDTLLRPAAAVNGPSLADVLVAHPSTDVSAEHVERILRGIPLSAPSVDGTVLAADQWHTPWLTAAAPPGWQPQYIGAAARAERQRRELERLRAELAELEPRVRAAEDKAVELRELLTVLGQEAHLPNFDSLQRERDLLVRANAAVVAAQAANLEATTRAGISATKAEDAWQTAAGSCANARVAVDTAAVEAATHASATAIRRLHESRTLAQLLVAAQAANLEATTRAGISATKAEDAWQTAAGSCANARVAVDTAAVEAATHASATAIRQLHESRTLAQLLVAAMTSRTARAGEKAALDTDADAMQLALTQAAQRDRQVRTSRAALTHFTDLEACLEALAASEADKDQAEAAEGRARGDFEQARAATDLARAERRRVATTQDGRQLPVERGALDEFEADVRRLAASCAAWSSSSDRLQMERGLAQKAARVAAEALTQAERAEAEAKDKRESADEQQYKLDEETRLYEQPYLDLVEELRVNTLTQEELGRQSNHHRELSRAAEILLVRLEEQAKRVAADLDAVHERRRIADEQLNELFDHDMIADITDGDSYRRPADFQQSIELAQRLTRHTNAEHARDQLKREGYLLNTELRRVADVFLRMGRHIIDQEFGTGGLRRIVLADSANAAETGNGMSLRQAVSDISGRLERLQNDYDEQLRKEIKESLLVQLRGQILTRIQLAHDIVDGISDTLKGVRTGVENVGVRIAWAPRTDDNEAAEALKHIQKPNGDGNYDDMYDFFATLLRTESGNETTAERIARVFDYRNWFAWKIEVTHKAFSDDAHPGEVFKEITSRKNPLDTLSTGEKRLASMLPLLAAIRSFYATPGHSGPRIAYIDELDAALDKTNLRTLLHLLRDWDFDVISTLPSMNKLLVPEVRSTAIHKIIKSAGGSRLTIPYIWDGMGLPQAVRIAAPAAHDGDEGNATA</sequence>
<evidence type="ECO:0000313" key="4">
    <source>
        <dbReference type="Proteomes" id="UP000590749"/>
    </source>
</evidence>